<gene>
    <name evidence="1" type="ORF">QAD02_016916</name>
</gene>
<accession>A0ACC2PBY0</accession>
<protein>
    <submittedName>
        <fullName evidence="1">Uncharacterized protein</fullName>
    </submittedName>
</protein>
<organism evidence="1 2">
    <name type="scientific">Eretmocerus hayati</name>
    <dbReference type="NCBI Taxonomy" id="131215"/>
    <lineage>
        <taxon>Eukaryota</taxon>
        <taxon>Metazoa</taxon>
        <taxon>Ecdysozoa</taxon>
        <taxon>Arthropoda</taxon>
        <taxon>Hexapoda</taxon>
        <taxon>Insecta</taxon>
        <taxon>Pterygota</taxon>
        <taxon>Neoptera</taxon>
        <taxon>Endopterygota</taxon>
        <taxon>Hymenoptera</taxon>
        <taxon>Apocrita</taxon>
        <taxon>Proctotrupomorpha</taxon>
        <taxon>Chalcidoidea</taxon>
        <taxon>Aphelinidae</taxon>
        <taxon>Aphelininae</taxon>
        <taxon>Eretmocerus</taxon>
    </lineage>
</organism>
<dbReference type="EMBL" id="CM056742">
    <property type="protein sequence ID" value="KAJ8681129.1"/>
    <property type="molecule type" value="Genomic_DNA"/>
</dbReference>
<comment type="caution">
    <text evidence="1">The sequence shown here is derived from an EMBL/GenBank/DDBJ whole genome shotgun (WGS) entry which is preliminary data.</text>
</comment>
<reference evidence="1" key="1">
    <citation type="submission" date="2023-04" db="EMBL/GenBank/DDBJ databases">
        <title>A chromosome-level genome assembly of the parasitoid wasp Eretmocerus hayati.</title>
        <authorList>
            <person name="Zhong Y."/>
            <person name="Liu S."/>
            <person name="Liu Y."/>
        </authorList>
    </citation>
    <scope>NUCLEOTIDE SEQUENCE</scope>
    <source>
        <strain evidence="1">ZJU_SS_LIU_2023</strain>
    </source>
</reference>
<evidence type="ECO:0000313" key="2">
    <source>
        <dbReference type="Proteomes" id="UP001239111"/>
    </source>
</evidence>
<sequence>MLIFALASCLVASCHSLAVPEKFQPETFSTPTGLDLSFTPHLKLGVGVENGTFFVAQCGNHDDLLIKCKLSITRFLFDSSNKTETKSYSFSLLKMTADSIIAPYLQVFRFSGDKYIVSWIEYNEKSPTRVEHVDGIEISVGMFINFFIISTKTGETYECRTFGTALASKKIDWKDLMSSMFVHLRDKEFGVTYLYSAINGFAYEVFNSTGLRTLGPINGNRLRFKPNDRVVLSISNHPKNNEKCQSNWQTQERLRLAALFGNGTYEPSSLMRLNDRYPGGYSTANEIYSLCRKRDYYRKQWSCIQRKPNQALNTLQVRFNYEPKTAILYSLPRGDLLAMTTKQLTQDSYEVFLTVFDGSVGDAYLPVKFGVFSCNSMPMLSHLFRSHAEKYCLSVLPYTTCANFTVKCYSEETLFQSV</sequence>
<name>A0ACC2PBY0_9HYME</name>
<evidence type="ECO:0000313" key="1">
    <source>
        <dbReference type="EMBL" id="KAJ8681129.1"/>
    </source>
</evidence>
<dbReference type="Proteomes" id="UP001239111">
    <property type="component" value="Chromosome 2"/>
</dbReference>
<proteinExistence type="predicted"/>
<keyword evidence="2" id="KW-1185">Reference proteome</keyword>